<feature type="domain" description="Calcineurin-like phosphoesterase" evidence="1">
    <location>
        <begin position="12"/>
        <end position="91"/>
    </location>
</feature>
<proteinExistence type="predicted"/>
<dbReference type="EMBL" id="MK797984">
    <property type="protein sequence ID" value="QCG76129.1"/>
    <property type="molecule type" value="Genomic_DNA"/>
</dbReference>
<dbReference type="Proteomes" id="UP000316733">
    <property type="component" value="Segment"/>
</dbReference>
<dbReference type="InterPro" id="IPR050126">
    <property type="entry name" value="Ap4A_hydrolase"/>
</dbReference>
<evidence type="ECO:0000259" key="1">
    <source>
        <dbReference type="Pfam" id="PF00149"/>
    </source>
</evidence>
<gene>
    <name evidence="2" type="ORF">EST35_0248</name>
</gene>
<sequence length="253" mass="28428">MNLAHCTSGYSKMLVISDIHSAADKLKQALDYATKHDMFVVFLGDLVDGVVNAKPMETLLMVKSVIESNCGALIIGNHDDKFYRWAQGNEVVLGNQQQSTLESIGDYLISEFSDCITDIITNCNAYYYAYLNNWLFAHGAVAESMWDYPVAVSKYERYMLLYGQTNGQRDNTGFPVRLYSWTDHVPSGKWCIVGHDRAPFHGKKITHPVIHVNNNKGRTIFMDTSCGKIPEGKLSCAILDIQSVIRLEKFIAI</sequence>
<dbReference type="PANTHER" id="PTHR42850:SF4">
    <property type="entry name" value="ZINC-DEPENDENT ENDOPOLYPHOSPHATASE"/>
    <property type="match status" value="1"/>
</dbReference>
<reference evidence="3" key="1">
    <citation type="journal article" date="2020" name="bioRxiv">
        <title>Integrative omics analysis of Pseudomonas aeruginosa virus PA5oct highlights the molecular complexity of jumbo phages.</title>
        <authorList>
            <person name="Lood C."/>
            <person name="Danis-Wlodarczyk K."/>
            <person name="Blasdel B.G."/>
            <person name="Jang H.B."/>
            <person name="Vandenheuvel D."/>
            <person name="Briers Y."/>
            <person name="Noben J.-P."/>
            <person name="van Noort V."/>
            <person name="Drulis-Kawa Z."/>
            <person name="Lavigne R."/>
        </authorList>
    </citation>
    <scope>NUCLEOTIDE SEQUENCE [LARGE SCALE GENOMIC DNA]</scope>
</reference>
<protein>
    <submittedName>
        <fullName evidence="2">Metallophosphoesterase</fullName>
    </submittedName>
</protein>
<dbReference type="GO" id="GO:0016791">
    <property type="term" value="F:phosphatase activity"/>
    <property type="evidence" value="ECO:0007669"/>
    <property type="project" value="TreeGrafter"/>
</dbReference>
<dbReference type="InterPro" id="IPR004843">
    <property type="entry name" value="Calcineurin-like_PHP"/>
</dbReference>
<accession>A0A4Y5JUN8</accession>
<dbReference type="PANTHER" id="PTHR42850">
    <property type="entry name" value="METALLOPHOSPHOESTERASE"/>
    <property type="match status" value="1"/>
</dbReference>
<dbReference type="Pfam" id="PF00149">
    <property type="entry name" value="Metallophos"/>
    <property type="match status" value="1"/>
</dbReference>
<evidence type="ECO:0000313" key="3">
    <source>
        <dbReference type="Proteomes" id="UP000316733"/>
    </source>
</evidence>
<dbReference type="InterPro" id="IPR029052">
    <property type="entry name" value="Metallo-depent_PP-like"/>
</dbReference>
<keyword evidence="3" id="KW-1185">Reference proteome</keyword>
<organism evidence="2 3">
    <name type="scientific">Pseudomonas phage vB_PaeM_PA5oct</name>
    <dbReference type="NCBI Taxonomy" id="2163605"/>
    <lineage>
        <taxon>Viruses</taxon>
        <taxon>Duplodnaviria</taxon>
        <taxon>Heunggongvirae</taxon>
        <taxon>Uroviricota</taxon>
        <taxon>Caudoviricetes</taxon>
        <taxon>Arenbergviridae</taxon>
        <taxon>Wroclawvirus</taxon>
        <taxon>Wroclawvirus PA5oct</taxon>
    </lineage>
</organism>
<dbReference type="SUPFAM" id="SSF56300">
    <property type="entry name" value="Metallo-dependent phosphatases"/>
    <property type="match status" value="1"/>
</dbReference>
<evidence type="ECO:0000313" key="2">
    <source>
        <dbReference type="EMBL" id="QCG76129.1"/>
    </source>
</evidence>
<name>A0A4Y5JUN8_9CAUD</name>
<dbReference type="Gene3D" id="3.60.21.10">
    <property type="match status" value="1"/>
</dbReference>